<organism evidence="2 3">
    <name type="scientific">Lactuca sativa</name>
    <name type="common">Garden lettuce</name>
    <dbReference type="NCBI Taxonomy" id="4236"/>
    <lineage>
        <taxon>Eukaryota</taxon>
        <taxon>Viridiplantae</taxon>
        <taxon>Streptophyta</taxon>
        <taxon>Embryophyta</taxon>
        <taxon>Tracheophyta</taxon>
        <taxon>Spermatophyta</taxon>
        <taxon>Magnoliopsida</taxon>
        <taxon>eudicotyledons</taxon>
        <taxon>Gunneridae</taxon>
        <taxon>Pentapetalae</taxon>
        <taxon>asterids</taxon>
        <taxon>campanulids</taxon>
        <taxon>Asterales</taxon>
        <taxon>Asteraceae</taxon>
        <taxon>Cichorioideae</taxon>
        <taxon>Cichorieae</taxon>
        <taxon>Lactucinae</taxon>
        <taxon>Lactuca</taxon>
    </lineage>
</organism>
<accession>A0A9R1UX74</accession>
<feature type="region of interest" description="Disordered" evidence="1">
    <location>
        <begin position="115"/>
        <end position="141"/>
    </location>
</feature>
<dbReference type="PANTHER" id="PTHR36807:SF2">
    <property type="entry name" value="PHOSPHOGLYCOLATE PHOSPHATASE"/>
    <property type="match status" value="1"/>
</dbReference>
<dbReference type="Proteomes" id="UP000235145">
    <property type="component" value="Unassembled WGS sequence"/>
</dbReference>
<evidence type="ECO:0000256" key="1">
    <source>
        <dbReference type="SAM" id="MobiDB-lite"/>
    </source>
</evidence>
<comment type="caution">
    <text evidence="2">The sequence shown here is derived from an EMBL/GenBank/DDBJ whole genome shotgun (WGS) entry which is preliminary data.</text>
</comment>
<evidence type="ECO:0000313" key="2">
    <source>
        <dbReference type="EMBL" id="KAJ0194366.1"/>
    </source>
</evidence>
<dbReference type="Pfam" id="PF12452">
    <property type="entry name" value="DUF3685"/>
    <property type="match status" value="1"/>
</dbReference>
<dbReference type="AlphaFoldDB" id="A0A9R1UX74"/>
<dbReference type="PANTHER" id="PTHR36807">
    <property type="entry name" value="PHOSPHOGLYCOLATE PHOSPHATASE"/>
    <property type="match status" value="1"/>
</dbReference>
<gene>
    <name evidence="2" type="ORF">LSAT_V11C800424680</name>
</gene>
<dbReference type="EMBL" id="NBSK02000008">
    <property type="protein sequence ID" value="KAJ0194366.1"/>
    <property type="molecule type" value="Genomic_DNA"/>
</dbReference>
<reference evidence="2 3" key="1">
    <citation type="journal article" date="2017" name="Nat. Commun.">
        <title>Genome assembly with in vitro proximity ligation data and whole-genome triplication in lettuce.</title>
        <authorList>
            <person name="Reyes-Chin-Wo S."/>
            <person name="Wang Z."/>
            <person name="Yang X."/>
            <person name="Kozik A."/>
            <person name="Arikit S."/>
            <person name="Song C."/>
            <person name="Xia L."/>
            <person name="Froenicke L."/>
            <person name="Lavelle D.O."/>
            <person name="Truco M.J."/>
            <person name="Xia R."/>
            <person name="Zhu S."/>
            <person name="Xu C."/>
            <person name="Xu H."/>
            <person name="Xu X."/>
            <person name="Cox K."/>
            <person name="Korf I."/>
            <person name="Meyers B.C."/>
            <person name="Michelmore R.W."/>
        </authorList>
    </citation>
    <scope>NUCLEOTIDE SEQUENCE [LARGE SCALE GENOMIC DNA]</scope>
    <source>
        <strain evidence="3">cv. Salinas</strain>
        <tissue evidence="2">Seedlings</tissue>
    </source>
</reference>
<proteinExistence type="predicted"/>
<evidence type="ECO:0000313" key="3">
    <source>
        <dbReference type="Proteomes" id="UP000235145"/>
    </source>
</evidence>
<keyword evidence="3" id="KW-1185">Reference proteome</keyword>
<feature type="compositionally biased region" description="Polar residues" evidence="1">
    <location>
        <begin position="115"/>
        <end position="126"/>
    </location>
</feature>
<name>A0A9R1UX74_LACSA</name>
<protein>
    <submittedName>
        <fullName evidence="2">Uncharacterized protein</fullName>
    </submittedName>
</protein>
<dbReference type="InterPro" id="IPR022552">
    <property type="entry name" value="UPF_Ycf55"/>
</dbReference>
<sequence length="504" mass="56630">MTEYVAVLPFMKFPVYGNSVTELSFMPNGLCAQTRRRSYAACGRATQHKAGGICFTNLKVNHKQKPKIMECYCLGTLISTNGDPSVWIPVIDQVLLMSSIFLTHLAGVIPADGPFSTSRRNTSSDNVAPDGTPISGSGVKNDKGKEVSLELSWDTVENKLINSITAIEYGTKLETETMESGQTANKSSSLSAIAEGPRFRLMLASFHWLKNEADMKNLQKVFSEILQRSSLSICTNWLKEELLVRNKRSMKELPLRLFEKLKGDDSVVQMVKKSGKEDLYTELLYILRFDSVSQDSRYSDKFFDCWGVSVLEDLVITLSDGIASIYLELISVDSDMSNDINDLGLNLCTLSTRALQRLRNEVSLNQWFVQNMETVVSMYEDRFDLRVLESQRVLESSKGNSGKFDWLKKIGVKKSTPLPLASPLLCYAVISCVRVPVKRTKELRGLVGWRYYFSLYLELSDIGMPFVRTVAAKISDAVSFFLVCLIGRSLGLIYTGIRQSLRWK</sequence>